<dbReference type="GO" id="GO:0005634">
    <property type="term" value="C:nucleus"/>
    <property type="evidence" value="ECO:0007669"/>
    <property type="project" value="TreeGrafter"/>
</dbReference>
<dbReference type="EMBL" id="JH930478">
    <property type="protein sequence ID" value="EKM50379.1"/>
    <property type="molecule type" value="Genomic_DNA"/>
</dbReference>
<feature type="region of interest" description="Disordered" evidence="1">
    <location>
        <begin position="93"/>
        <end position="116"/>
    </location>
</feature>
<dbReference type="InterPro" id="IPR050600">
    <property type="entry name" value="SETD3_SETD6_MTase"/>
</dbReference>
<evidence type="ECO:0008006" key="4">
    <source>
        <dbReference type="Google" id="ProtNLM"/>
    </source>
</evidence>
<gene>
    <name evidence="2" type="ORF">PHACADRAFT_152301</name>
</gene>
<evidence type="ECO:0000313" key="2">
    <source>
        <dbReference type="EMBL" id="EKM50379.1"/>
    </source>
</evidence>
<dbReference type="KEGG" id="pco:PHACADRAFT_152301"/>
<organism evidence="2 3">
    <name type="scientific">Phanerochaete carnosa (strain HHB-10118-sp)</name>
    <name type="common">White-rot fungus</name>
    <name type="synonym">Peniophora carnosa</name>
    <dbReference type="NCBI Taxonomy" id="650164"/>
    <lineage>
        <taxon>Eukaryota</taxon>
        <taxon>Fungi</taxon>
        <taxon>Dikarya</taxon>
        <taxon>Basidiomycota</taxon>
        <taxon>Agaricomycotina</taxon>
        <taxon>Agaricomycetes</taxon>
        <taxon>Polyporales</taxon>
        <taxon>Phanerochaetaceae</taxon>
        <taxon>Phanerochaete</taxon>
    </lineage>
</organism>
<dbReference type="InParanoid" id="K5VUY8"/>
<dbReference type="RefSeq" id="XP_007400655.1">
    <property type="nucleotide sequence ID" value="XM_007400593.1"/>
</dbReference>
<dbReference type="HOGENOM" id="CLU_672863_0_0_1"/>
<dbReference type="OrthoDB" id="441812at2759"/>
<name>K5VUY8_PHACS</name>
<accession>K5VUY8</accession>
<dbReference type="Gene3D" id="3.90.1410.10">
    <property type="entry name" value="set domain protein methyltransferase, domain 1"/>
    <property type="match status" value="1"/>
</dbReference>
<dbReference type="STRING" id="650164.K5VUY8"/>
<keyword evidence="3" id="KW-1185">Reference proteome</keyword>
<proteinExistence type="predicted"/>
<sequence>MRQYYTDTVVPVLSRPGWTSIFAAPPALSFAGFLHSYSLVSSRSFLVDAYHTLAMVPIADAFNHTVENHIHLESEFDVCVSCGSLAQCPHDLEEDNENVPIGKKDPSNAPSTRYLDAGPRTQWRRTAQANACPTAAAEPVLRFAHPNDDIILPTRTTEEADTCDMVSNRLIPAGEEVFNTYGEQLTNAQLLARYGFALDGNENDIVGFEWADMQSAFGAATERLVLDQATLLRNYQRALAIFPKRERWGASNLVYQPDNGSSAISTPDPVDGGLGRHHEHDCATVPMAINSDAKISQGLWFYCSMLAVVDARRAQGQETDPCEVAAVAERLARSQLLFEARPDSASWASSDADTYDDEERGDPSRYEGTEELDRVCFAHCLAGFHFRLVLLACVWRMISCCAFAFYVSV</sequence>
<dbReference type="GO" id="GO:0016279">
    <property type="term" value="F:protein-lysine N-methyltransferase activity"/>
    <property type="evidence" value="ECO:0007669"/>
    <property type="project" value="TreeGrafter"/>
</dbReference>
<dbReference type="GeneID" id="18908904"/>
<dbReference type="PANTHER" id="PTHR13271">
    <property type="entry name" value="UNCHARACTERIZED PUTATIVE METHYLTRANSFERASE"/>
    <property type="match status" value="1"/>
</dbReference>
<dbReference type="PANTHER" id="PTHR13271:SF34">
    <property type="entry name" value="N-LYSINE METHYLTRANSFERASE SETD6"/>
    <property type="match status" value="1"/>
</dbReference>
<protein>
    <recommendedName>
        <fullName evidence="4">SET domain-containing protein</fullName>
    </recommendedName>
</protein>
<evidence type="ECO:0000313" key="3">
    <source>
        <dbReference type="Proteomes" id="UP000008370"/>
    </source>
</evidence>
<evidence type="ECO:0000256" key="1">
    <source>
        <dbReference type="SAM" id="MobiDB-lite"/>
    </source>
</evidence>
<reference evidence="2 3" key="1">
    <citation type="journal article" date="2012" name="BMC Genomics">
        <title>Comparative genomics of the white-rot fungi, Phanerochaete carnosa and P. chrysosporium, to elucidate the genetic basis of the distinct wood types they colonize.</title>
        <authorList>
            <person name="Suzuki H."/>
            <person name="MacDonald J."/>
            <person name="Syed K."/>
            <person name="Salamov A."/>
            <person name="Hori C."/>
            <person name="Aerts A."/>
            <person name="Henrissat B."/>
            <person name="Wiebenga A."/>
            <person name="vanKuyk P.A."/>
            <person name="Barry K."/>
            <person name="Lindquist E."/>
            <person name="LaButti K."/>
            <person name="Lapidus A."/>
            <person name="Lucas S."/>
            <person name="Coutinho P."/>
            <person name="Gong Y."/>
            <person name="Samejima M."/>
            <person name="Mahadevan R."/>
            <person name="Abou-Zaid M."/>
            <person name="de Vries R.P."/>
            <person name="Igarashi K."/>
            <person name="Yadav J.S."/>
            <person name="Grigoriev I.V."/>
            <person name="Master E.R."/>
        </authorList>
    </citation>
    <scope>NUCLEOTIDE SEQUENCE [LARGE SCALE GENOMIC DNA]</scope>
    <source>
        <strain evidence="2 3">HHB-10118-sp</strain>
    </source>
</reference>
<dbReference type="InterPro" id="IPR046341">
    <property type="entry name" value="SET_dom_sf"/>
</dbReference>
<dbReference type="SUPFAM" id="SSF82199">
    <property type="entry name" value="SET domain"/>
    <property type="match status" value="2"/>
</dbReference>
<dbReference type="AlphaFoldDB" id="K5VUY8"/>
<dbReference type="Proteomes" id="UP000008370">
    <property type="component" value="Unassembled WGS sequence"/>
</dbReference>